<dbReference type="GO" id="GO:0001228">
    <property type="term" value="F:DNA-binding transcription activator activity, RNA polymerase II-specific"/>
    <property type="evidence" value="ECO:0007669"/>
    <property type="project" value="TreeGrafter"/>
</dbReference>
<comment type="subcellular location">
    <subcellularLocation>
        <location evidence="1">Nucleus</location>
    </subcellularLocation>
</comment>
<organism evidence="10">
    <name type="scientific">Arion vulgaris</name>
    <dbReference type="NCBI Taxonomy" id="1028688"/>
    <lineage>
        <taxon>Eukaryota</taxon>
        <taxon>Metazoa</taxon>
        <taxon>Spiralia</taxon>
        <taxon>Lophotrochozoa</taxon>
        <taxon>Mollusca</taxon>
        <taxon>Gastropoda</taxon>
        <taxon>Heterobranchia</taxon>
        <taxon>Euthyneura</taxon>
        <taxon>Panpulmonata</taxon>
        <taxon>Eupulmonata</taxon>
        <taxon>Stylommatophora</taxon>
        <taxon>Helicina</taxon>
        <taxon>Arionoidea</taxon>
        <taxon>Arionidae</taxon>
        <taxon>Arion</taxon>
    </lineage>
</organism>
<evidence type="ECO:0000256" key="4">
    <source>
        <dbReference type="ARBA" id="ARBA00023125"/>
    </source>
</evidence>
<dbReference type="EMBL" id="HACG01003492">
    <property type="protein sequence ID" value="CEK50357.1"/>
    <property type="molecule type" value="Transcribed_RNA"/>
</dbReference>
<dbReference type="AlphaFoldDB" id="A0A0B6Y254"/>
<feature type="region of interest" description="Disordered" evidence="8">
    <location>
        <begin position="288"/>
        <end position="308"/>
    </location>
</feature>
<evidence type="ECO:0000256" key="2">
    <source>
        <dbReference type="ARBA" id="ARBA00007163"/>
    </source>
</evidence>
<proteinExistence type="inferred from homology"/>
<dbReference type="Pfam" id="PF00170">
    <property type="entry name" value="bZIP_1"/>
    <property type="match status" value="1"/>
</dbReference>
<comment type="similarity">
    <text evidence="2">Belongs to the bZIP family.</text>
</comment>
<feature type="compositionally biased region" description="Basic residues" evidence="8">
    <location>
        <begin position="295"/>
        <end position="304"/>
    </location>
</feature>
<accession>A0A0B6Y254</accession>
<evidence type="ECO:0000256" key="3">
    <source>
        <dbReference type="ARBA" id="ARBA00023015"/>
    </source>
</evidence>
<evidence type="ECO:0000256" key="1">
    <source>
        <dbReference type="ARBA" id="ARBA00004123"/>
    </source>
</evidence>
<evidence type="ECO:0000256" key="5">
    <source>
        <dbReference type="ARBA" id="ARBA00023163"/>
    </source>
</evidence>
<dbReference type="GO" id="GO:0005634">
    <property type="term" value="C:nucleus"/>
    <property type="evidence" value="ECO:0007669"/>
    <property type="project" value="UniProtKB-SubCell"/>
</dbReference>
<dbReference type="GO" id="GO:0000977">
    <property type="term" value="F:RNA polymerase II transcription regulatory region sequence-specific DNA binding"/>
    <property type="evidence" value="ECO:0007669"/>
    <property type="project" value="TreeGrafter"/>
</dbReference>
<reference evidence="10" key="1">
    <citation type="submission" date="2014-12" db="EMBL/GenBank/DDBJ databases">
        <title>Insight into the proteome of Arion vulgaris.</title>
        <authorList>
            <person name="Aradska J."/>
            <person name="Bulat T."/>
            <person name="Smidak R."/>
            <person name="Sarate P."/>
            <person name="Gangsoo J."/>
            <person name="Sialana F."/>
            <person name="Bilban M."/>
            <person name="Lubec G."/>
        </authorList>
    </citation>
    <scope>NUCLEOTIDE SEQUENCE</scope>
    <source>
        <tissue evidence="10">Skin</tissue>
    </source>
</reference>
<dbReference type="InterPro" id="IPR046347">
    <property type="entry name" value="bZIP_sf"/>
</dbReference>
<keyword evidence="5" id="KW-0804">Transcription</keyword>
<dbReference type="PROSITE" id="PS00036">
    <property type="entry name" value="BZIP_BASIC"/>
    <property type="match status" value="1"/>
</dbReference>
<dbReference type="InterPro" id="IPR004827">
    <property type="entry name" value="bZIP"/>
</dbReference>
<evidence type="ECO:0000256" key="6">
    <source>
        <dbReference type="ARBA" id="ARBA00023242"/>
    </source>
</evidence>
<gene>
    <name evidence="10" type="primary">ORF10523</name>
</gene>
<dbReference type="Gene3D" id="1.20.5.170">
    <property type="match status" value="1"/>
</dbReference>
<evidence type="ECO:0000259" key="9">
    <source>
        <dbReference type="PROSITE" id="PS50217"/>
    </source>
</evidence>
<feature type="domain" description="BZIP" evidence="9">
    <location>
        <begin position="321"/>
        <end position="384"/>
    </location>
</feature>
<dbReference type="SUPFAM" id="SSF57959">
    <property type="entry name" value="Leucine zipper domain"/>
    <property type="match status" value="1"/>
</dbReference>
<dbReference type="PANTHER" id="PTHR13044:SF14">
    <property type="entry name" value="CRYPTOCEPHAL, ISOFORM A"/>
    <property type="match status" value="1"/>
</dbReference>
<keyword evidence="3" id="KW-0805">Transcription regulation</keyword>
<evidence type="ECO:0000313" key="10">
    <source>
        <dbReference type="EMBL" id="CEK50357.1"/>
    </source>
</evidence>
<protein>
    <recommendedName>
        <fullName evidence="9">BZIP domain-containing protein</fullName>
    </recommendedName>
</protein>
<sequence length="393" mass="43472">MELDMWTTSLLAGDWSFNLPVDHSGGLFGDIKSQGYLYGDDSLGLHLQDAVKHVRSESPTKNEDILGTEWMESSDLGSFFEVMGNGHDKLLPLEASLIEYTFSTAPEEPVSFDEHVVKHDSTKRSQNSEEYTSLEEFLSMPLSNQVVDICPQDQYGLSPPSSPDQVAPVIKIEPISTVGASQIGSPNCSHDTSLVDLFGDDAFETTVADQSLIFGGLDFTSVSGSESSVTFDDASELISSPLSADYVESMLSGSTPSSPSSVSRSIIESSPELYKVILTSTIEANKRFSPYTKTKPSKQPKASRTHAPAELVPDDMIREQLSKKDRKKLQNKNAAIRYRMKKKEEAAGIKTEEQILEEQNLELRTKVEDLQREIKYMKNLMEDVCKAKGLTFK</sequence>
<keyword evidence="7" id="KW-0175">Coiled coil</keyword>
<evidence type="ECO:0000256" key="7">
    <source>
        <dbReference type="SAM" id="Coils"/>
    </source>
</evidence>
<name>A0A0B6Y254_9EUPU</name>
<feature type="coiled-coil region" evidence="7">
    <location>
        <begin position="326"/>
        <end position="380"/>
    </location>
</feature>
<dbReference type="SMART" id="SM00338">
    <property type="entry name" value="BRLZ"/>
    <property type="match status" value="1"/>
</dbReference>
<dbReference type="PANTHER" id="PTHR13044">
    <property type="entry name" value="ACTIVATING TRANSCRIPTION FACTOR ATF 4/5"/>
    <property type="match status" value="1"/>
</dbReference>
<dbReference type="CDD" id="cd14692">
    <property type="entry name" value="bZIP_ATF4"/>
    <property type="match status" value="1"/>
</dbReference>
<keyword evidence="4" id="KW-0238">DNA-binding</keyword>
<dbReference type="PROSITE" id="PS50217">
    <property type="entry name" value="BZIP"/>
    <property type="match status" value="1"/>
</dbReference>
<evidence type="ECO:0000256" key="8">
    <source>
        <dbReference type="SAM" id="MobiDB-lite"/>
    </source>
</evidence>
<keyword evidence="6" id="KW-0539">Nucleus</keyword>